<feature type="transmembrane region" description="Helical" evidence="2">
    <location>
        <begin position="342"/>
        <end position="363"/>
    </location>
</feature>
<feature type="coiled-coil region" evidence="1">
    <location>
        <begin position="171"/>
        <end position="198"/>
    </location>
</feature>
<evidence type="ECO:0000313" key="4">
    <source>
        <dbReference type="Proteomes" id="UP000243579"/>
    </source>
</evidence>
<feature type="transmembrane region" description="Helical" evidence="2">
    <location>
        <begin position="315"/>
        <end position="335"/>
    </location>
</feature>
<reference evidence="3 4" key="1">
    <citation type="journal article" date="2014" name="Genome Biol. Evol.">
        <title>The secreted proteins of Achlya hypogyna and Thraustotheca clavata identify the ancestral oomycete secretome and reveal gene acquisitions by horizontal gene transfer.</title>
        <authorList>
            <person name="Misner I."/>
            <person name="Blouin N."/>
            <person name="Leonard G."/>
            <person name="Richards T.A."/>
            <person name="Lane C.E."/>
        </authorList>
    </citation>
    <scope>NUCLEOTIDE SEQUENCE [LARGE SCALE GENOMIC DNA]</scope>
    <source>
        <strain evidence="3 4">ATCC 48635</strain>
    </source>
</reference>
<protein>
    <recommendedName>
        <fullName evidence="5">Transmembrane protein</fullName>
    </recommendedName>
</protein>
<proteinExistence type="predicted"/>
<keyword evidence="2" id="KW-0472">Membrane</keyword>
<dbReference type="Proteomes" id="UP000243579">
    <property type="component" value="Unassembled WGS sequence"/>
</dbReference>
<dbReference type="EMBL" id="JNBR01000102">
    <property type="protein sequence ID" value="OQR97540.1"/>
    <property type="molecule type" value="Genomic_DNA"/>
</dbReference>
<accession>A0A1V9ZI98</accession>
<evidence type="ECO:0008006" key="5">
    <source>
        <dbReference type="Google" id="ProtNLM"/>
    </source>
</evidence>
<evidence type="ECO:0000256" key="2">
    <source>
        <dbReference type="SAM" id="Phobius"/>
    </source>
</evidence>
<keyword evidence="2" id="KW-1133">Transmembrane helix</keyword>
<feature type="non-terminal residue" evidence="3">
    <location>
        <position position="442"/>
    </location>
</feature>
<evidence type="ECO:0000256" key="1">
    <source>
        <dbReference type="SAM" id="Coils"/>
    </source>
</evidence>
<name>A0A1V9ZI98_ACHHY</name>
<dbReference type="AlphaFoldDB" id="A0A1V9ZI98"/>
<evidence type="ECO:0000313" key="3">
    <source>
        <dbReference type="EMBL" id="OQR97540.1"/>
    </source>
</evidence>
<comment type="caution">
    <text evidence="3">The sequence shown here is derived from an EMBL/GenBank/DDBJ whole genome shotgun (WGS) entry which is preliminary data.</text>
</comment>
<sequence>MALSPRAMHASTTHVIAAPIVNAECVHFALCTVCVQKRTILIITKVAFFSFKSTAPSKVPNYQNCQLHQARDSGAMFYYVSGEVDGTTHRAINRHDTIGVMVEMTPSEPSTAYMGMGTPVSASCHSQIDVYDNNAEPLPHRGAIEEDHEVARPTSIRVLPTTREPAKMAKLRALEEVEAELESIKFELERNAADLESNETSLVTKDIVESFQKTLDTDVRKSVLYMLLHQDASADLSPVDVDAIEDEKKRLLQHPVMRLIVLLKWRAFGLRGYCEQLFMHLLLLLTFTVSLGLSLKLPTSDIDNQEEFEKGFKKIIYVWLVATPLLVLSLIATRFMTWNNKMLCAGVTLVVGCGAIAGIFVQIDDLLVLCDSMEWFYFNNSLLGHTALYFCIFELRELAADFTSQQHRRDSIMNCVYDLGHFFRSIFNLVRGKTLSPYFESY</sequence>
<gene>
    <name evidence="3" type="ORF">ACHHYP_10759</name>
</gene>
<keyword evidence="1" id="KW-0175">Coiled coil</keyword>
<keyword evidence="2" id="KW-0812">Transmembrane</keyword>
<organism evidence="3 4">
    <name type="scientific">Achlya hypogyna</name>
    <name type="common">Oomycete</name>
    <name type="synonym">Protoachlya hypogyna</name>
    <dbReference type="NCBI Taxonomy" id="1202772"/>
    <lineage>
        <taxon>Eukaryota</taxon>
        <taxon>Sar</taxon>
        <taxon>Stramenopiles</taxon>
        <taxon>Oomycota</taxon>
        <taxon>Saprolegniomycetes</taxon>
        <taxon>Saprolegniales</taxon>
        <taxon>Achlyaceae</taxon>
        <taxon>Achlya</taxon>
    </lineage>
</organism>
<keyword evidence="4" id="KW-1185">Reference proteome</keyword>
<feature type="transmembrane region" description="Helical" evidence="2">
    <location>
        <begin position="277"/>
        <end position="295"/>
    </location>
</feature>